<evidence type="ECO:0000256" key="1">
    <source>
        <dbReference type="SAM" id="MobiDB-lite"/>
    </source>
</evidence>
<evidence type="ECO:0000313" key="2">
    <source>
        <dbReference type="EMBL" id="RMZ57857.1"/>
    </source>
</evidence>
<feature type="region of interest" description="Disordered" evidence="1">
    <location>
        <begin position="1"/>
        <end position="22"/>
    </location>
</feature>
<dbReference type="EMBL" id="QOKY01000002">
    <property type="protein sequence ID" value="RMZ57857.1"/>
    <property type="molecule type" value="Genomic_DNA"/>
</dbReference>
<protein>
    <submittedName>
        <fullName evidence="2">Uncharacterized protein</fullName>
    </submittedName>
</protein>
<feature type="region of interest" description="Disordered" evidence="1">
    <location>
        <begin position="39"/>
        <end position="90"/>
    </location>
</feature>
<proteinExistence type="predicted"/>
<comment type="caution">
    <text evidence="2">The sequence shown here is derived from an EMBL/GenBank/DDBJ whole genome shotgun (WGS) entry which is preliminary data.</text>
</comment>
<accession>A0A3M7L5J9</accession>
<dbReference type="AlphaFoldDB" id="A0A3M7L5J9"/>
<name>A0A3M7L5J9_AUXPR</name>
<feature type="non-terminal residue" evidence="2">
    <location>
        <position position="184"/>
    </location>
</feature>
<reference evidence="3" key="1">
    <citation type="journal article" date="2018" name="Algal Res.">
        <title>Characterization of plant carbon substrate utilization by Auxenochlorella protothecoides.</title>
        <authorList>
            <person name="Vogler B.W."/>
            <person name="Starkenburg S.R."/>
            <person name="Sudasinghe N."/>
            <person name="Schambach J.Y."/>
            <person name="Rollin J.A."/>
            <person name="Pattathil S."/>
            <person name="Barry A.N."/>
        </authorList>
    </citation>
    <scope>NUCLEOTIDE SEQUENCE [LARGE SCALE GENOMIC DNA]</scope>
    <source>
        <strain evidence="3">UTEX 25</strain>
    </source>
</reference>
<organism evidence="2 3">
    <name type="scientific">Auxenochlorella protothecoides</name>
    <name type="common">Green microalga</name>
    <name type="synonym">Chlorella protothecoides</name>
    <dbReference type="NCBI Taxonomy" id="3075"/>
    <lineage>
        <taxon>Eukaryota</taxon>
        <taxon>Viridiplantae</taxon>
        <taxon>Chlorophyta</taxon>
        <taxon>core chlorophytes</taxon>
        <taxon>Trebouxiophyceae</taxon>
        <taxon>Chlorellales</taxon>
        <taxon>Chlorellaceae</taxon>
        <taxon>Auxenochlorella</taxon>
    </lineage>
</organism>
<evidence type="ECO:0000313" key="3">
    <source>
        <dbReference type="Proteomes" id="UP000279271"/>
    </source>
</evidence>
<sequence>MAGPTLAHAAGQGVGPGDARVEGFRLVPGSGVEARVRAAAGGAEVGGEQSRPNRPVRVSAMNGSAAGEQAAPGRSAVHVGNSRPHELQEDAAGPLQDACLGSVEWVSPRLSPALCAALESAAARAQAQGRATSVLVLSPAAVDGDAKVAGLDTPRWSPHARAWLLEYEDALRPTSRGALEQLRQ</sequence>
<feature type="compositionally biased region" description="Low complexity" evidence="1">
    <location>
        <begin position="39"/>
        <end position="48"/>
    </location>
</feature>
<dbReference type="Proteomes" id="UP000279271">
    <property type="component" value="Unassembled WGS sequence"/>
</dbReference>
<gene>
    <name evidence="2" type="ORF">APUTEX25_004324</name>
</gene>